<accession>A0ABW2Y379</accession>
<comment type="caution">
    <text evidence="1">The sequence shown here is derived from an EMBL/GenBank/DDBJ whole genome shotgun (WGS) entry which is preliminary data.</text>
</comment>
<protein>
    <recommendedName>
        <fullName evidence="3">DUF3291 domain-containing protein</fullName>
    </recommendedName>
</protein>
<evidence type="ECO:0000313" key="2">
    <source>
        <dbReference type="Proteomes" id="UP001597063"/>
    </source>
</evidence>
<dbReference type="Proteomes" id="UP001597063">
    <property type="component" value="Unassembled WGS sequence"/>
</dbReference>
<proteinExistence type="predicted"/>
<dbReference type="RefSeq" id="WP_131755943.1">
    <property type="nucleotide sequence ID" value="NZ_CAACUY010000010.1"/>
</dbReference>
<sequence length="136" mass="15666">MTLFVRLWKDGNGQDIAGPVHVSMNDYFVHRVRDVPRVAMAGMRLRHGWPEMDGALGLWFAAAADVRRQISVSVWCEPADLQRFVRSPAHRRVVRDFRDAGALFTTAWTAERFDRRLIWGQAEDRLTGRLSDTPHH</sequence>
<name>A0ABW2Y379_9ACTN</name>
<evidence type="ECO:0000313" key="1">
    <source>
        <dbReference type="EMBL" id="MFD0692273.1"/>
    </source>
</evidence>
<gene>
    <name evidence="1" type="ORF">ACFQZM_47840</name>
</gene>
<keyword evidence="2" id="KW-1185">Reference proteome</keyword>
<organism evidence="1 2">
    <name type="scientific">Actinomadura fibrosa</name>
    <dbReference type="NCBI Taxonomy" id="111802"/>
    <lineage>
        <taxon>Bacteria</taxon>
        <taxon>Bacillati</taxon>
        <taxon>Actinomycetota</taxon>
        <taxon>Actinomycetes</taxon>
        <taxon>Streptosporangiales</taxon>
        <taxon>Thermomonosporaceae</taxon>
        <taxon>Actinomadura</taxon>
    </lineage>
</organism>
<dbReference type="EMBL" id="JBHTGP010000038">
    <property type="protein sequence ID" value="MFD0692273.1"/>
    <property type="molecule type" value="Genomic_DNA"/>
</dbReference>
<evidence type="ECO:0008006" key="3">
    <source>
        <dbReference type="Google" id="ProtNLM"/>
    </source>
</evidence>
<reference evidence="2" key="1">
    <citation type="journal article" date="2019" name="Int. J. Syst. Evol. Microbiol.">
        <title>The Global Catalogue of Microorganisms (GCM) 10K type strain sequencing project: providing services to taxonomists for standard genome sequencing and annotation.</title>
        <authorList>
            <consortium name="The Broad Institute Genomics Platform"/>
            <consortium name="The Broad Institute Genome Sequencing Center for Infectious Disease"/>
            <person name="Wu L."/>
            <person name="Ma J."/>
        </authorList>
    </citation>
    <scope>NUCLEOTIDE SEQUENCE [LARGE SCALE GENOMIC DNA]</scope>
    <source>
        <strain evidence="2">JCM 9371</strain>
    </source>
</reference>